<dbReference type="Proteomes" id="UP000008722">
    <property type="component" value="Chromosome"/>
</dbReference>
<evidence type="ECO:0000313" key="4">
    <source>
        <dbReference type="Proteomes" id="UP000008722"/>
    </source>
</evidence>
<keyword evidence="1" id="KW-0472">Membrane</keyword>
<keyword evidence="1" id="KW-1133">Transmembrane helix</keyword>
<keyword evidence="1" id="KW-0812">Transmembrane</keyword>
<protein>
    <recommendedName>
        <fullName evidence="2">Bacterial Pleckstrin homology domain-containing protein</fullName>
    </recommendedName>
</protein>
<dbReference type="HOGENOM" id="CLU_1546063_0_0_0"/>
<feature type="transmembrane region" description="Helical" evidence="1">
    <location>
        <begin position="15"/>
        <end position="32"/>
    </location>
</feature>
<proteinExistence type="predicted"/>
<dbReference type="InterPro" id="IPR027783">
    <property type="entry name" value="Bacterial_PH-related"/>
</dbReference>
<dbReference type="RefSeq" id="WP_013458639.1">
    <property type="nucleotide sequence ID" value="NC_014761.1"/>
</dbReference>
<dbReference type="KEGG" id="opr:Ocepr_2018"/>
<feature type="domain" description="Bacterial Pleckstrin homology" evidence="2">
    <location>
        <begin position="68"/>
        <end position="157"/>
    </location>
</feature>
<dbReference type="STRING" id="670487.Ocepr_2018"/>
<dbReference type="EMBL" id="CP002361">
    <property type="protein sequence ID" value="ADR37469.1"/>
    <property type="molecule type" value="Genomic_DNA"/>
</dbReference>
<reference evidence="3 4" key="2">
    <citation type="journal article" date="2011" name="Stand. Genomic Sci.">
        <title>Complete genome sequence of Oceanithermus profundus type strain (506).</title>
        <authorList>
            <person name="Pati A."/>
            <person name="Zhang X."/>
            <person name="Lapidus A."/>
            <person name="Nolan M."/>
            <person name="Lucas S."/>
            <person name="Del Rio T.G."/>
            <person name="Tice H."/>
            <person name="Cheng J.F."/>
            <person name="Tapia R."/>
            <person name="Han C."/>
            <person name="Goodwin L."/>
            <person name="Pitluck S."/>
            <person name="Liolios K."/>
            <person name="Pagani I."/>
            <person name="Ivanova N."/>
            <person name="Mavromatis K."/>
            <person name="Chen A."/>
            <person name="Palaniappan K."/>
            <person name="Hauser L."/>
            <person name="Jeffries C.D."/>
            <person name="Brambilla E.M."/>
            <person name="Rohl A."/>
            <person name="Mwirichia R."/>
            <person name="Rohde M."/>
            <person name="Tindall B.J."/>
            <person name="Sikorski J."/>
            <person name="Wirth R."/>
            <person name="Goker M."/>
            <person name="Woyke T."/>
            <person name="Detter J.C."/>
            <person name="Bristow J."/>
            <person name="Eisen J.A."/>
            <person name="Markowitz V."/>
            <person name="Hugenholtz P."/>
            <person name="Kyrpides N.C."/>
            <person name="Klenk H.P."/>
            <person name="Land M."/>
        </authorList>
    </citation>
    <scope>NUCLEOTIDE SEQUENCE [LARGE SCALE GENOMIC DNA]</scope>
    <source>
        <strain evidence="4">DSM 14977 / NBRC 100410 / VKM B-2274 / 506</strain>
    </source>
</reference>
<organism evidence="3 4">
    <name type="scientific">Oceanithermus profundus (strain DSM 14977 / NBRC 100410 / VKM B-2274 / 506)</name>
    <dbReference type="NCBI Taxonomy" id="670487"/>
    <lineage>
        <taxon>Bacteria</taxon>
        <taxon>Thermotogati</taxon>
        <taxon>Deinococcota</taxon>
        <taxon>Deinococci</taxon>
        <taxon>Thermales</taxon>
        <taxon>Thermaceae</taxon>
        <taxon>Oceanithermus</taxon>
    </lineage>
</organism>
<accession>E4U557</accession>
<keyword evidence="4" id="KW-1185">Reference proteome</keyword>
<dbReference type="OrthoDB" id="68595at2"/>
<evidence type="ECO:0000256" key="1">
    <source>
        <dbReference type="SAM" id="Phobius"/>
    </source>
</evidence>
<reference evidence="4" key="1">
    <citation type="submission" date="2010-11" db="EMBL/GenBank/DDBJ databases">
        <title>The complete sequence of chromosome of Oceanithermus profundus DSM 14977.</title>
        <authorList>
            <consortium name="US DOE Joint Genome Institute (JGI-PGF)"/>
            <person name="Lucas S."/>
            <person name="Copeland A."/>
            <person name="Lapidus A."/>
            <person name="Bruce D."/>
            <person name="Goodwin L."/>
            <person name="Pitluck S."/>
            <person name="Kyrpides N."/>
            <person name="Mavromatis K."/>
            <person name="Pagani I."/>
            <person name="Ivanova N."/>
            <person name="Zhang X."/>
            <person name="Brettin T."/>
            <person name="Detter J.C."/>
            <person name="Tapia R."/>
            <person name="Han C."/>
            <person name="Land M."/>
            <person name="Hauser L."/>
            <person name="Markowitz V."/>
            <person name="Cheng J.-F."/>
            <person name="Hugenholtz P."/>
            <person name="Woyke T."/>
            <person name="Wu D."/>
            <person name="Tindall B."/>
            <person name="Faehnrich R."/>
            <person name="Brambilla E."/>
            <person name="Klenk H.-P."/>
            <person name="Eisen J.A."/>
        </authorList>
    </citation>
    <scope>NUCLEOTIDE SEQUENCE [LARGE SCALE GENOMIC DNA]</scope>
    <source>
        <strain evidence="4">DSM 14977 / NBRC 100410 / VKM B-2274 / 506</strain>
    </source>
</reference>
<gene>
    <name evidence="3" type="ordered locus">Ocepr_2018</name>
</gene>
<feature type="transmembrane region" description="Helical" evidence="1">
    <location>
        <begin position="44"/>
        <end position="63"/>
    </location>
</feature>
<name>E4U557_OCEP5</name>
<dbReference type="AlphaFoldDB" id="E4U557"/>
<evidence type="ECO:0000259" key="2">
    <source>
        <dbReference type="Pfam" id="PF10882"/>
    </source>
</evidence>
<sequence length="173" mass="18995" precursor="true">METFDPDLDTAGRPLRAAGLLLMGAALAYYAYGTAAGLPLARALVALWVFLIVAVFVGLLWWMPARLRYALSDEALEIQHFLGRRRIQLENLREVHEVTFALGRRSGSAALPGYYVGRFQSNLGRVTAYTGRAAGEGLLLVLHTGEQVLLAPKRAGLMRTRLQRATREGAEEA</sequence>
<dbReference type="Pfam" id="PF10882">
    <property type="entry name" value="bPH_5"/>
    <property type="match status" value="1"/>
</dbReference>
<evidence type="ECO:0000313" key="3">
    <source>
        <dbReference type="EMBL" id="ADR37469.1"/>
    </source>
</evidence>